<dbReference type="SMART" id="SM00345">
    <property type="entry name" value="HTH_GNTR"/>
    <property type="match status" value="1"/>
</dbReference>
<dbReference type="InterPro" id="IPR036388">
    <property type="entry name" value="WH-like_DNA-bd_sf"/>
</dbReference>
<organism evidence="5 6">
    <name type="scientific">Blautia liquoris</name>
    <dbReference type="NCBI Taxonomy" id="2779518"/>
    <lineage>
        <taxon>Bacteria</taxon>
        <taxon>Bacillati</taxon>
        <taxon>Bacillota</taxon>
        <taxon>Clostridia</taxon>
        <taxon>Lachnospirales</taxon>
        <taxon>Lachnospiraceae</taxon>
        <taxon>Blautia</taxon>
    </lineage>
</organism>
<dbReference type="Pfam" id="PF07729">
    <property type="entry name" value="FCD"/>
    <property type="match status" value="1"/>
</dbReference>
<dbReference type="PROSITE" id="PS50949">
    <property type="entry name" value="HTH_GNTR"/>
    <property type="match status" value="1"/>
</dbReference>
<dbReference type="Gene3D" id="1.10.10.10">
    <property type="entry name" value="Winged helix-like DNA-binding domain superfamily/Winged helix DNA-binding domain"/>
    <property type="match status" value="1"/>
</dbReference>
<feature type="domain" description="HTH gntR-type" evidence="4">
    <location>
        <begin position="9"/>
        <end position="77"/>
    </location>
</feature>
<dbReference type="SUPFAM" id="SSF46785">
    <property type="entry name" value="Winged helix' DNA-binding domain"/>
    <property type="match status" value="1"/>
</dbReference>
<dbReference type="PRINTS" id="PR00035">
    <property type="entry name" value="HTHGNTR"/>
</dbReference>
<dbReference type="PANTHER" id="PTHR43537:SF5">
    <property type="entry name" value="UXU OPERON TRANSCRIPTIONAL REGULATOR"/>
    <property type="match status" value="1"/>
</dbReference>
<evidence type="ECO:0000256" key="1">
    <source>
        <dbReference type="ARBA" id="ARBA00023015"/>
    </source>
</evidence>
<dbReference type="KEGG" id="bliq:INP51_08395"/>
<dbReference type="GO" id="GO:0003700">
    <property type="term" value="F:DNA-binding transcription factor activity"/>
    <property type="evidence" value="ECO:0007669"/>
    <property type="project" value="InterPro"/>
</dbReference>
<sequence length="229" mass="26211">MDFTRIVAPSMKDLFVQQLEEKILSGELKIGSKLPPERELSEKMKVSRAVVNNGLNELKQKGFLEIHPRQGTFIADYSKNGNLQTLIALLEYRGNRLEHSEIRAIIEVRTALEQLSAELVIEYASDSEIYDLEQTAKTMVHTDSNREASEIAFKYHHQLAYLSQNTVLTLIYSSFQDIVTSLWERYCDLYGSAPLLANIMKLQGYLKRRDKDGACAWIRQYLGVAMECL</sequence>
<evidence type="ECO:0000313" key="5">
    <source>
        <dbReference type="EMBL" id="QOV18077.1"/>
    </source>
</evidence>
<evidence type="ECO:0000259" key="4">
    <source>
        <dbReference type="PROSITE" id="PS50949"/>
    </source>
</evidence>
<dbReference type="SUPFAM" id="SSF48008">
    <property type="entry name" value="GntR ligand-binding domain-like"/>
    <property type="match status" value="1"/>
</dbReference>
<dbReference type="InterPro" id="IPR000524">
    <property type="entry name" value="Tscrpt_reg_HTH_GntR"/>
</dbReference>
<evidence type="ECO:0000256" key="2">
    <source>
        <dbReference type="ARBA" id="ARBA00023125"/>
    </source>
</evidence>
<dbReference type="AlphaFoldDB" id="A0A7M2RER5"/>
<dbReference type="RefSeq" id="WP_193734439.1">
    <property type="nucleotide sequence ID" value="NZ_CP063304.1"/>
</dbReference>
<dbReference type="InterPro" id="IPR036390">
    <property type="entry name" value="WH_DNA-bd_sf"/>
</dbReference>
<keyword evidence="1" id="KW-0805">Transcription regulation</keyword>
<keyword evidence="3" id="KW-0804">Transcription</keyword>
<gene>
    <name evidence="5" type="ORF">INP51_08395</name>
</gene>
<name>A0A7M2RER5_9FIRM</name>
<proteinExistence type="predicted"/>
<dbReference type="CDD" id="cd07377">
    <property type="entry name" value="WHTH_GntR"/>
    <property type="match status" value="1"/>
</dbReference>
<keyword evidence="6" id="KW-1185">Reference proteome</keyword>
<dbReference type="Proteomes" id="UP000593601">
    <property type="component" value="Chromosome"/>
</dbReference>
<dbReference type="InterPro" id="IPR011711">
    <property type="entry name" value="GntR_C"/>
</dbReference>
<dbReference type="Gene3D" id="1.20.120.530">
    <property type="entry name" value="GntR ligand-binding domain-like"/>
    <property type="match status" value="1"/>
</dbReference>
<protein>
    <submittedName>
        <fullName evidence="5">FadR family transcriptional regulator</fullName>
    </submittedName>
</protein>
<accession>A0A7M2RER5</accession>
<reference evidence="5 6" key="1">
    <citation type="submission" date="2020-10" db="EMBL/GenBank/DDBJ databases">
        <title>Blautia liquoris sp.nov., isolated from the mud in a fermentation cellar used for the production of Chinese strong-flavoured liquor.</title>
        <authorList>
            <person name="Lu L."/>
        </authorList>
    </citation>
    <scope>NUCLEOTIDE SEQUENCE [LARGE SCALE GENOMIC DNA]</scope>
    <source>
        <strain evidence="5 6">LZLJ-3</strain>
    </source>
</reference>
<dbReference type="GO" id="GO:0003677">
    <property type="term" value="F:DNA binding"/>
    <property type="evidence" value="ECO:0007669"/>
    <property type="project" value="UniProtKB-KW"/>
</dbReference>
<dbReference type="EMBL" id="CP063304">
    <property type="protein sequence ID" value="QOV18077.1"/>
    <property type="molecule type" value="Genomic_DNA"/>
</dbReference>
<evidence type="ECO:0000313" key="6">
    <source>
        <dbReference type="Proteomes" id="UP000593601"/>
    </source>
</evidence>
<dbReference type="Pfam" id="PF00392">
    <property type="entry name" value="GntR"/>
    <property type="match status" value="1"/>
</dbReference>
<dbReference type="PANTHER" id="PTHR43537">
    <property type="entry name" value="TRANSCRIPTIONAL REGULATOR, GNTR FAMILY"/>
    <property type="match status" value="1"/>
</dbReference>
<dbReference type="InterPro" id="IPR008920">
    <property type="entry name" value="TF_FadR/GntR_C"/>
</dbReference>
<keyword evidence="2" id="KW-0238">DNA-binding</keyword>
<evidence type="ECO:0000256" key="3">
    <source>
        <dbReference type="ARBA" id="ARBA00023163"/>
    </source>
</evidence>